<organism evidence="2 3">
    <name type="scientific">Suillus discolor</name>
    <dbReference type="NCBI Taxonomy" id="1912936"/>
    <lineage>
        <taxon>Eukaryota</taxon>
        <taxon>Fungi</taxon>
        <taxon>Dikarya</taxon>
        <taxon>Basidiomycota</taxon>
        <taxon>Agaricomycotina</taxon>
        <taxon>Agaricomycetes</taxon>
        <taxon>Agaricomycetidae</taxon>
        <taxon>Boletales</taxon>
        <taxon>Suillineae</taxon>
        <taxon>Suillaceae</taxon>
        <taxon>Suillus</taxon>
    </lineage>
</organism>
<evidence type="ECO:0000313" key="2">
    <source>
        <dbReference type="EMBL" id="KAG2116596.1"/>
    </source>
</evidence>
<feature type="compositionally biased region" description="Basic and acidic residues" evidence="1">
    <location>
        <begin position="96"/>
        <end position="112"/>
    </location>
</feature>
<protein>
    <submittedName>
        <fullName evidence="2">Uncharacterized protein</fullName>
    </submittedName>
</protein>
<comment type="caution">
    <text evidence="2">The sequence shown here is derived from an EMBL/GenBank/DDBJ whole genome shotgun (WGS) entry which is preliminary data.</text>
</comment>
<feature type="compositionally biased region" description="Acidic residues" evidence="1">
    <location>
        <begin position="149"/>
        <end position="181"/>
    </location>
</feature>
<feature type="compositionally biased region" description="Polar residues" evidence="1">
    <location>
        <begin position="214"/>
        <end position="225"/>
    </location>
</feature>
<name>A0A9P7FF64_9AGAM</name>
<keyword evidence="3" id="KW-1185">Reference proteome</keyword>
<reference evidence="2" key="1">
    <citation type="journal article" date="2020" name="New Phytol.">
        <title>Comparative genomics reveals dynamic genome evolution in host specialist ectomycorrhizal fungi.</title>
        <authorList>
            <person name="Lofgren L.A."/>
            <person name="Nguyen N.H."/>
            <person name="Vilgalys R."/>
            <person name="Ruytinx J."/>
            <person name="Liao H.L."/>
            <person name="Branco S."/>
            <person name="Kuo A."/>
            <person name="LaButti K."/>
            <person name="Lipzen A."/>
            <person name="Andreopoulos W."/>
            <person name="Pangilinan J."/>
            <person name="Riley R."/>
            <person name="Hundley H."/>
            <person name="Na H."/>
            <person name="Barry K."/>
            <person name="Grigoriev I.V."/>
            <person name="Stajich J.E."/>
            <person name="Kennedy P.G."/>
        </authorList>
    </citation>
    <scope>NUCLEOTIDE SEQUENCE</scope>
    <source>
        <strain evidence="2">FC423</strain>
    </source>
</reference>
<proteinExistence type="predicted"/>
<feature type="compositionally biased region" description="Basic residues" evidence="1">
    <location>
        <begin position="21"/>
        <end position="31"/>
    </location>
</feature>
<feature type="compositionally biased region" description="Acidic residues" evidence="1">
    <location>
        <begin position="114"/>
        <end position="139"/>
    </location>
</feature>
<feature type="region of interest" description="Disordered" evidence="1">
    <location>
        <begin position="214"/>
        <end position="234"/>
    </location>
</feature>
<dbReference type="AlphaFoldDB" id="A0A9P7FF64"/>
<dbReference type="EMBL" id="JABBWM010000006">
    <property type="protein sequence ID" value="KAG2116596.1"/>
    <property type="molecule type" value="Genomic_DNA"/>
</dbReference>
<feature type="compositionally biased region" description="Basic and acidic residues" evidence="1">
    <location>
        <begin position="32"/>
        <end position="60"/>
    </location>
</feature>
<dbReference type="OrthoDB" id="3253399at2759"/>
<sequence length="319" mass="35320">MAHLDPVSSDDDAPEAVSHSISKRNAKREKKTLRDFEAEENARKKAQNRERDRKLKERAVVTRLGKLSDNTMQKGKRKVPRESNIESDGSSGQEDDIPKDNRLEMRMRRAMEDAATEMEDAATEMDDGGDGNGDGELENLMDGGSSESGIDEEMAEFDAESGSEEDEEMASGSEDESEDEDRPALTKLSAEGQYLEDTLFASAFASQSAHAMADTTTTKSLQRVQPSRKRQRRPLARAKDLFVGTRTIRTLPDSLGSKVRSTAHTIPSQKIRKFIDQSLAIKGRLASAKAKARGWERRPANVGVMKWTGAPSGFVRDKQ</sequence>
<dbReference type="Proteomes" id="UP000823399">
    <property type="component" value="Unassembled WGS sequence"/>
</dbReference>
<dbReference type="RefSeq" id="XP_041297695.1">
    <property type="nucleotide sequence ID" value="XM_041435748.1"/>
</dbReference>
<evidence type="ECO:0000256" key="1">
    <source>
        <dbReference type="SAM" id="MobiDB-lite"/>
    </source>
</evidence>
<accession>A0A9P7FF64</accession>
<evidence type="ECO:0000313" key="3">
    <source>
        <dbReference type="Proteomes" id="UP000823399"/>
    </source>
</evidence>
<gene>
    <name evidence="2" type="ORF">F5147DRAFT_673623</name>
</gene>
<feature type="region of interest" description="Disordered" evidence="1">
    <location>
        <begin position="1"/>
        <end position="190"/>
    </location>
</feature>
<dbReference type="GeneID" id="64698007"/>